<organism evidence="6 7">
    <name type="scientific">Alcaligenes xylosoxydans xylosoxydans</name>
    <name type="common">Achromobacter xylosoxidans</name>
    <dbReference type="NCBI Taxonomy" id="85698"/>
    <lineage>
        <taxon>Bacteria</taxon>
        <taxon>Pseudomonadati</taxon>
        <taxon>Pseudomonadota</taxon>
        <taxon>Betaproteobacteria</taxon>
        <taxon>Burkholderiales</taxon>
        <taxon>Alcaligenaceae</taxon>
        <taxon>Achromobacter</taxon>
    </lineage>
</organism>
<dbReference type="SUPFAM" id="SSF53850">
    <property type="entry name" value="Periplasmic binding protein-like II"/>
    <property type="match status" value="1"/>
</dbReference>
<dbReference type="Proteomes" id="UP001141992">
    <property type="component" value="Unassembled WGS sequence"/>
</dbReference>
<evidence type="ECO:0000313" key="7">
    <source>
        <dbReference type="Proteomes" id="UP001141992"/>
    </source>
</evidence>
<keyword evidence="2" id="KW-0805">Transcription regulation</keyword>
<dbReference type="Gene3D" id="3.40.190.290">
    <property type="match status" value="1"/>
</dbReference>
<dbReference type="PANTHER" id="PTHR30346">
    <property type="entry name" value="TRANSCRIPTIONAL DUAL REGULATOR HCAR-RELATED"/>
    <property type="match status" value="1"/>
</dbReference>
<dbReference type="GO" id="GO:0032993">
    <property type="term" value="C:protein-DNA complex"/>
    <property type="evidence" value="ECO:0007669"/>
    <property type="project" value="TreeGrafter"/>
</dbReference>
<dbReference type="EMBL" id="JAPZVI010000009">
    <property type="protein sequence ID" value="MCZ8402511.1"/>
    <property type="molecule type" value="Genomic_DNA"/>
</dbReference>
<dbReference type="PANTHER" id="PTHR30346:SF0">
    <property type="entry name" value="HCA OPERON TRANSCRIPTIONAL ACTIVATOR HCAR"/>
    <property type="match status" value="1"/>
</dbReference>
<evidence type="ECO:0000256" key="2">
    <source>
        <dbReference type="ARBA" id="ARBA00023015"/>
    </source>
</evidence>
<accession>A0A9X3R4I3</accession>
<feature type="domain" description="LysR substrate-binding" evidence="5">
    <location>
        <begin position="10"/>
        <end position="200"/>
    </location>
</feature>
<evidence type="ECO:0000256" key="3">
    <source>
        <dbReference type="ARBA" id="ARBA00023125"/>
    </source>
</evidence>
<sequence length="218" mass="23946">MHDATSQFSHLRLAIAPGVPSSCFSSLLALQRAEEPEITIAFFETSSDDLVTGIDEGRYDAGMSLRAVSAPSLNSQPLWLENIAVAMPWRSPLLAQTKLTLAELLNYPVFRWPAESCSPLDQRLSSLPPLNQQSIQHVTSFEMLALWVGAGYGVGITAQSRIKRADAWGITARPLAEGPYEVVTHLQRPKGRANAVSERFERRAMQVAKDSAVQSNTR</sequence>
<evidence type="ECO:0000256" key="4">
    <source>
        <dbReference type="ARBA" id="ARBA00023163"/>
    </source>
</evidence>
<evidence type="ECO:0000256" key="1">
    <source>
        <dbReference type="ARBA" id="ARBA00009437"/>
    </source>
</evidence>
<keyword evidence="3" id="KW-0238">DNA-binding</keyword>
<comment type="caution">
    <text evidence="6">The sequence shown here is derived from an EMBL/GenBank/DDBJ whole genome shotgun (WGS) entry which is preliminary data.</text>
</comment>
<evidence type="ECO:0000259" key="5">
    <source>
        <dbReference type="Pfam" id="PF03466"/>
    </source>
</evidence>
<dbReference type="GO" id="GO:0003700">
    <property type="term" value="F:DNA-binding transcription factor activity"/>
    <property type="evidence" value="ECO:0007669"/>
    <property type="project" value="TreeGrafter"/>
</dbReference>
<evidence type="ECO:0000313" key="6">
    <source>
        <dbReference type="EMBL" id="MCZ8402511.1"/>
    </source>
</evidence>
<dbReference type="AlphaFoldDB" id="A0A9X3R4I3"/>
<dbReference type="GO" id="GO:0003677">
    <property type="term" value="F:DNA binding"/>
    <property type="evidence" value="ECO:0007669"/>
    <property type="project" value="UniProtKB-KW"/>
</dbReference>
<dbReference type="Pfam" id="PF03466">
    <property type="entry name" value="LysR_substrate"/>
    <property type="match status" value="1"/>
</dbReference>
<proteinExistence type="inferred from homology"/>
<name>A0A9X3R4I3_ALCXX</name>
<dbReference type="RefSeq" id="WP_081651475.1">
    <property type="nucleotide sequence ID" value="NZ_CYTS01000021.1"/>
</dbReference>
<dbReference type="InterPro" id="IPR005119">
    <property type="entry name" value="LysR_subst-bd"/>
</dbReference>
<protein>
    <submittedName>
        <fullName evidence="6">Substrate-binding domain-containing protein</fullName>
    </submittedName>
</protein>
<reference evidence="6" key="1">
    <citation type="submission" date="2022-12" db="EMBL/GenBank/DDBJ databases">
        <authorList>
            <person name="Voronina O.L."/>
            <person name="Kunda M.S."/>
            <person name="Ryzhova N."/>
            <person name="Aksenova E.I."/>
        </authorList>
    </citation>
    <scope>NUCLEOTIDE SEQUENCE</scope>
    <source>
        <strain evidence="6">SCCH136:Ach223948</strain>
    </source>
</reference>
<comment type="similarity">
    <text evidence="1">Belongs to the LysR transcriptional regulatory family.</text>
</comment>
<gene>
    <name evidence="6" type="ORF">O9570_13725</name>
</gene>
<keyword evidence="4" id="KW-0804">Transcription</keyword>